<organism evidence="2 3">
    <name type="scientific">Paenibacillus lutimineralis</name>
    <dbReference type="NCBI Taxonomy" id="2707005"/>
    <lineage>
        <taxon>Bacteria</taxon>
        <taxon>Bacillati</taxon>
        <taxon>Bacillota</taxon>
        <taxon>Bacilli</taxon>
        <taxon>Bacillales</taxon>
        <taxon>Paenibacillaceae</taxon>
        <taxon>Paenibacillus</taxon>
    </lineage>
</organism>
<dbReference type="Pfam" id="PF13683">
    <property type="entry name" value="rve_3"/>
    <property type="match status" value="1"/>
</dbReference>
<dbReference type="SUPFAM" id="SSF53098">
    <property type="entry name" value="Ribonuclease H-like"/>
    <property type="match status" value="1"/>
</dbReference>
<protein>
    <recommendedName>
        <fullName evidence="1">Integrase catalytic domain-containing protein</fullName>
    </recommendedName>
</protein>
<dbReference type="InterPro" id="IPR012337">
    <property type="entry name" value="RNaseH-like_sf"/>
</dbReference>
<feature type="domain" description="Integrase catalytic" evidence="1">
    <location>
        <begin position="2"/>
        <end position="32"/>
    </location>
</feature>
<proteinExistence type="predicted"/>
<evidence type="ECO:0000313" key="3">
    <source>
        <dbReference type="Proteomes" id="UP000270678"/>
    </source>
</evidence>
<evidence type="ECO:0000313" key="2">
    <source>
        <dbReference type="EMBL" id="AZS18182.1"/>
    </source>
</evidence>
<reference evidence="3" key="1">
    <citation type="submission" date="2018-12" db="EMBL/GenBank/DDBJ databases">
        <title>Complete genome sequence of Paenibacillus sp. MBLB1234.</title>
        <authorList>
            <person name="Nam Y.-D."/>
            <person name="Kang J."/>
            <person name="Chung W.-H."/>
            <person name="Park Y.S."/>
        </authorList>
    </citation>
    <scope>NUCLEOTIDE SEQUENCE [LARGE SCALE GENOMIC DNA]</scope>
    <source>
        <strain evidence="3">MBLB1234</strain>
    </source>
</reference>
<dbReference type="InterPro" id="IPR001584">
    <property type="entry name" value="Integrase_cat-core"/>
</dbReference>
<sequence length="50" mass="6162">MRTLDEAQRRIEAYIQFYNQNRPHRKLNKLTPVYYRRQLAAWGLFSMSTE</sequence>
<dbReference type="EMBL" id="CP034346">
    <property type="protein sequence ID" value="AZS18182.1"/>
    <property type="molecule type" value="Genomic_DNA"/>
</dbReference>
<dbReference type="Proteomes" id="UP000270678">
    <property type="component" value="Chromosome"/>
</dbReference>
<dbReference type="KEGG" id="plut:EI981_07445"/>
<evidence type="ECO:0000259" key="1">
    <source>
        <dbReference type="Pfam" id="PF13683"/>
    </source>
</evidence>
<dbReference type="OrthoDB" id="9781005at2"/>
<gene>
    <name evidence="2" type="ORF">EI981_07445</name>
</gene>
<dbReference type="AlphaFoldDB" id="A0A3Q9ID74"/>
<dbReference type="GO" id="GO:0015074">
    <property type="term" value="P:DNA integration"/>
    <property type="evidence" value="ECO:0007669"/>
    <property type="project" value="InterPro"/>
</dbReference>
<keyword evidence="3" id="KW-1185">Reference proteome</keyword>
<name>A0A3Q9ID74_9BACL</name>
<accession>A0A3Q9ID74</accession>